<dbReference type="EMBL" id="JAUSVX010000003">
    <property type="protein sequence ID" value="MDQ0469164.1"/>
    <property type="molecule type" value="Genomic_DNA"/>
</dbReference>
<dbReference type="GO" id="GO:0047789">
    <property type="term" value="F:creatininase activity"/>
    <property type="evidence" value="ECO:0007669"/>
    <property type="project" value="UniProtKB-EC"/>
</dbReference>
<comment type="cofactor">
    <cofactor evidence="1">
        <name>Zn(2+)</name>
        <dbReference type="ChEBI" id="CHEBI:29105"/>
    </cofactor>
</comment>
<evidence type="ECO:0000256" key="1">
    <source>
        <dbReference type="ARBA" id="ARBA00001947"/>
    </source>
</evidence>
<name>A0ABU0J4G6_9HYPH</name>
<dbReference type="NCBIfam" id="TIGR04448">
    <property type="entry name" value="creatininase"/>
    <property type="match status" value="1"/>
</dbReference>
<accession>A0ABU0J4G6</accession>
<keyword evidence="2" id="KW-0479">Metal-binding</keyword>
<dbReference type="Gene3D" id="3.40.50.10310">
    <property type="entry name" value="Creatininase"/>
    <property type="match status" value="1"/>
</dbReference>
<dbReference type="Proteomes" id="UP001242480">
    <property type="component" value="Unassembled WGS sequence"/>
</dbReference>
<evidence type="ECO:0000256" key="5">
    <source>
        <dbReference type="ARBA" id="ARBA00024029"/>
    </source>
</evidence>
<protein>
    <submittedName>
        <fullName evidence="6">Creatinine amidohydrolase</fullName>
        <ecNumber evidence="6">3.5.2.10</ecNumber>
    </submittedName>
</protein>
<dbReference type="SUPFAM" id="SSF102215">
    <property type="entry name" value="Creatininase"/>
    <property type="match status" value="1"/>
</dbReference>
<dbReference type="EC" id="3.5.2.10" evidence="6"/>
<evidence type="ECO:0000256" key="2">
    <source>
        <dbReference type="ARBA" id="ARBA00022723"/>
    </source>
</evidence>
<evidence type="ECO:0000256" key="3">
    <source>
        <dbReference type="ARBA" id="ARBA00022801"/>
    </source>
</evidence>
<evidence type="ECO:0000313" key="7">
    <source>
        <dbReference type="Proteomes" id="UP001242480"/>
    </source>
</evidence>
<keyword evidence="7" id="KW-1185">Reference proteome</keyword>
<reference evidence="6 7" key="1">
    <citation type="submission" date="2023-07" db="EMBL/GenBank/DDBJ databases">
        <title>Genomic Encyclopedia of Type Strains, Phase IV (KMG-IV): sequencing the most valuable type-strain genomes for metagenomic binning, comparative biology and taxonomic classification.</title>
        <authorList>
            <person name="Goeker M."/>
        </authorList>
    </citation>
    <scope>NUCLEOTIDE SEQUENCE [LARGE SCALE GENOMIC DNA]</scope>
    <source>
        <strain evidence="6 7">DSM 19619</strain>
    </source>
</reference>
<evidence type="ECO:0000256" key="4">
    <source>
        <dbReference type="ARBA" id="ARBA00022833"/>
    </source>
</evidence>
<dbReference type="PANTHER" id="PTHR35005:SF1">
    <property type="entry name" value="2-AMINO-5-FORMYLAMINO-6-RIBOSYLAMINOPYRIMIDIN-4(3H)-ONE 5'-MONOPHOSPHATE DEFORMYLASE"/>
    <property type="match status" value="1"/>
</dbReference>
<dbReference type="RefSeq" id="WP_307271467.1">
    <property type="nucleotide sequence ID" value="NZ_JAUSVX010000003.1"/>
</dbReference>
<dbReference type="InterPro" id="IPR024087">
    <property type="entry name" value="Creatininase-like_sf"/>
</dbReference>
<dbReference type="Pfam" id="PF02633">
    <property type="entry name" value="Creatininase"/>
    <property type="match status" value="1"/>
</dbReference>
<comment type="caution">
    <text evidence="6">The sequence shown here is derived from an EMBL/GenBank/DDBJ whole genome shotgun (WGS) entry which is preliminary data.</text>
</comment>
<gene>
    <name evidence="6" type="ORF">QO011_002175</name>
</gene>
<dbReference type="InterPro" id="IPR031034">
    <property type="entry name" value="Creatininase"/>
</dbReference>
<sequence>MTSFRMAEMTWPDYHEALAQDPVILVPVGATEQHGPHLPLSVDVILPTAVCEGVAARGGYLVAPPLAYGYKSMPRSGGGQHFPGTTSLDAASLVAQVKDLTREFVRHGARGIAFIVGHTENLWHVSEGCDLAYRENARLAEGLRILNVGYWQFLPAETASAIFGTTQIDWDMEHAGIMETSMMLHLRPDLVHMERLVEHAPSRVPGYELWPYDIDAVPSDGVLNTAGAATAEKGKQFLDAYVRSLAAALGDAFK</sequence>
<evidence type="ECO:0000313" key="6">
    <source>
        <dbReference type="EMBL" id="MDQ0469164.1"/>
    </source>
</evidence>
<dbReference type="InterPro" id="IPR003785">
    <property type="entry name" value="Creatininase/forma_Hydrolase"/>
</dbReference>
<organism evidence="6 7">
    <name type="scientific">Labrys wisconsinensis</name>
    <dbReference type="NCBI Taxonomy" id="425677"/>
    <lineage>
        <taxon>Bacteria</taxon>
        <taxon>Pseudomonadati</taxon>
        <taxon>Pseudomonadota</taxon>
        <taxon>Alphaproteobacteria</taxon>
        <taxon>Hyphomicrobiales</taxon>
        <taxon>Xanthobacteraceae</taxon>
        <taxon>Labrys</taxon>
    </lineage>
</organism>
<keyword evidence="3 6" id="KW-0378">Hydrolase</keyword>
<proteinExistence type="inferred from homology"/>
<comment type="similarity">
    <text evidence="5">Belongs to the creatininase superfamily.</text>
</comment>
<keyword evidence="4" id="KW-0862">Zinc</keyword>
<dbReference type="PANTHER" id="PTHR35005">
    <property type="entry name" value="3-DEHYDRO-SCYLLO-INOSOSE HYDROLASE"/>
    <property type="match status" value="1"/>
</dbReference>